<dbReference type="RefSeq" id="WP_013182618.1">
    <property type="nucleotide sequence ID" value="NC_014225.1"/>
</dbReference>
<dbReference type="Gene3D" id="3.40.50.720">
    <property type="entry name" value="NAD(P)-binding Rossmann-like Domain"/>
    <property type="match status" value="1"/>
</dbReference>
<dbReference type="eggNOG" id="COG1086">
    <property type="taxonomic scope" value="Bacteria"/>
</dbReference>
<dbReference type="AlphaFoldDB" id="D6YS66"/>
<gene>
    <name evidence="3" type="primary">flaA1</name>
    <name evidence="3" type="ordered locus">wcw_1563</name>
</gene>
<dbReference type="InterPro" id="IPR051203">
    <property type="entry name" value="Polysaccharide_Synthase-Rel"/>
</dbReference>
<dbReference type="OrthoDB" id="9803111at2"/>
<dbReference type="KEGG" id="wch:wcw_1563"/>
<dbReference type="InterPro" id="IPR036291">
    <property type="entry name" value="NAD(P)-bd_dom_sf"/>
</dbReference>
<dbReference type="InterPro" id="IPR020025">
    <property type="entry name" value="PseB"/>
</dbReference>
<accession>D6YS66</accession>
<feature type="domain" description="Polysaccharide biosynthesis protein CapD-like" evidence="2">
    <location>
        <begin position="9"/>
        <end position="285"/>
    </location>
</feature>
<dbReference type="PANTHER" id="PTHR43318:SF2">
    <property type="entry name" value="UDP-N-ACETYLGLUCOSAMINE 4,6-DEHYDRATASE (INVERTING)"/>
    <property type="match status" value="1"/>
</dbReference>
<reference evidence="3 4" key="1">
    <citation type="journal article" date="2010" name="PLoS ONE">
        <title>The Waddlia genome: a window into chlamydial biology.</title>
        <authorList>
            <person name="Bertelli C."/>
            <person name="Collyn F."/>
            <person name="Croxatto A."/>
            <person name="Ruckert C."/>
            <person name="Polkinghorne A."/>
            <person name="Kebbi-Beghdadi C."/>
            <person name="Goesmann A."/>
            <person name="Vaughan L."/>
            <person name="Greub G."/>
        </authorList>
    </citation>
    <scope>NUCLEOTIDE SEQUENCE [LARGE SCALE GENOMIC DNA]</scope>
    <source>
        <strain evidence="4">ATCC VR-1470 / WSU 86-1044</strain>
    </source>
</reference>
<keyword evidence="4" id="KW-1185">Reference proteome</keyword>
<dbReference type="InterPro" id="IPR003869">
    <property type="entry name" value="Polysac_CapD-like"/>
</dbReference>
<name>D6YS66_WADCW</name>
<comment type="similarity">
    <text evidence="1">Belongs to the polysaccharide synthase family.</text>
</comment>
<organism evidence="3 4">
    <name type="scientific">Waddlia chondrophila (strain ATCC VR-1470 / WSU 86-1044)</name>
    <dbReference type="NCBI Taxonomy" id="716544"/>
    <lineage>
        <taxon>Bacteria</taxon>
        <taxon>Pseudomonadati</taxon>
        <taxon>Chlamydiota</taxon>
        <taxon>Chlamydiia</taxon>
        <taxon>Parachlamydiales</taxon>
        <taxon>Waddliaceae</taxon>
        <taxon>Waddlia</taxon>
    </lineage>
</organism>
<proteinExistence type="inferred from homology"/>
<dbReference type="HOGENOM" id="CLU_013560_4_1_0"/>
<dbReference type="EMBL" id="CP001928">
    <property type="protein sequence ID" value="ADI38911.1"/>
    <property type="molecule type" value="Genomic_DNA"/>
</dbReference>
<sequence>MEHFKDKRILITGGTGSFGRTCAKKLIINSKCKKIIIFSRDEWKQWEMKQSDPVFEDHRIRFFLGDIRDHTRLMRAFNEVDIVIHTAALKQVPAAEYNPTEFVQTNVIGAMNIINAAIDCKVRQVIALSTDKAVNPINLYGATKLCADKLFVAGNAYVGTQGFPCFSVVRYGNVLASRGSIVPFWKRLIDEGAKSLPITDSRMTRFWITLDQAVDFVIQCSSLARGGEIFVPKIPSMKITDLADAMAPNLPQENIGIREGEKLHELMINEENSRHTLEFNDHYLIVPEIFMNTAKLLEKFLSGREGSPLPEGFSYRSDTNTKWLSAEELRLLLSTIL</sequence>
<dbReference type="CDD" id="cd05237">
    <property type="entry name" value="UDP_invert_4-6DH_SDR_e"/>
    <property type="match status" value="1"/>
</dbReference>
<dbReference type="PANTHER" id="PTHR43318">
    <property type="entry name" value="UDP-N-ACETYLGLUCOSAMINE 4,6-DEHYDRATASE"/>
    <property type="match status" value="1"/>
</dbReference>
<protein>
    <submittedName>
        <fullName evidence="3">FlaA1, SDR superfamily member with inverting 4,6-dehydratase activity</fullName>
    </submittedName>
</protein>
<evidence type="ECO:0000256" key="1">
    <source>
        <dbReference type="ARBA" id="ARBA00007430"/>
    </source>
</evidence>
<dbReference type="Pfam" id="PF02719">
    <property type="entry name" value="Polysacc_synt_2"/>
    <property type="match status" value="1"/>
</dbReference>
<dbReference type="NCBIfam" id="TIGR03589">
    <property type="entry name" value="PseB"/>
    <property type="match status" value="1"/>
</dbReference>
<evidence type="ECO:0000313" key="3">
    <source>
        <dbReference type="EMBL" id="ADI38911.1"/>
    </source>
</evidence>
<dbReference type="STRING" id="716544.wcw_1563"/>
<evidence type="ECO:0000259" key="2">
    <source>
        <dbReference type="Pfam" id="PF02719"/>
    </source>
</evidence>
<dbReference type="SUPFAM" id="SSF51735">
    <property type="entry name" value="NAD(P)-binding Rossmann-fold domains"/>
    <property type="match status" value="1"/>
</dbReference>
<dbReference type="Proteomes" id="UP000001505">
    <property type="component" value="Chromosome"/>
</dbReference>
<evidence type="ECO:0000313" key="4">
    <source>
        <dbReference type="Proteomes" id="UP000001505"/>
    </source>
</evidence>